<dbReference type="Proteomes" id="UP000005239">
    <property type="component" value="Unassembled WGS sequence"/>
</dbReference>
<evidence type="ECO:0000313" key="2">
    <source>
        <dbReference type="EnsemblMetazoa" id="PPA44731.1"/>
    </source>
</evidence>
<feature type="region of interest" description="Disordered" evidence="1">
    <location>
        <begin position="39"/>
        <end position="61"/>
    </location>
</feature>
<name>A0A2A6CI38_PRIPA</name>
<organism evidence="2 3">
    <name type="scientific">Pristionchus pacificus</name>
    <name type="common">Parasitic nematode worm</name>
    <dbReference type="NCBI Taxonomy" id="54126"/>
    <lineage>
        <taxon>Eukaryota</taxon>
        <taxon>Metazoa</taxon>
        <taxon>Ecdysozoa</taxon>
        <taxon>Nematoda</taxon>
        <taxon>Chromadorea</taxon>
        <taxon>Rhabditida</taxon>
        <taxon>Rhabditina</taxon>
        <taxon>Diplogasteromorpha</taxon>
        <taxon>Diplogasteroidea</taxon>
        <taxon>Neodiplogasteridae</taxon>
        <taxon>Pristionchus</taxon>
    </lineage>
</organism>
<evidence type="ECO:0000256" key="1">
    <source>
        <dbReference type="SAM" id="MobiDB-lite"/>
    </source>
</evidence>
<reference evidence="2" key="2">
    <citation type="submission" date="2022-06" db="UniProtKB">
        <authorList>
            <consortium name="EnsemblMetazoa"/>
        </authorList>
    </citation>
    <scope>IDENTIFICATION</scope>
    <source>
        <strain evidence="2">PS312</strain>
    </source>
</reference>
<dbReference type="EnsemblMetazoa" id="PPA44731.1">
    <property type="protein sequence ID" value="PPA44731.1"/>
    <property type="gene ID" value="WBGene00283100"/>
</dbReference>
<proteinExistence type="predicted"/>
<protein>
    <submittedName>
        <fullName evidence="2">Uncharacterized protein</fullName>
    </submittedName>
</protein>
<accession>A0A2A6CI38</accession>
<feature type="compositionally biased region" description="Basic and acidic residues" evidence="1">
    <location>
        <begin position="42"/>
        <end position="61"/>
    </location>
</feature>
<dbReference type="AlphaFoldDB" id="A0A2A6CI38"/>
<evidence type="ECO:0000313" key="3">
    <source>
        <dbReference type="Proteomes" id="UP000005239"/>
    </source>
</evidence>
<keyword evidence="3" id="KW-1185">Reference proteome</keyword>
<gene>
    <name evidence="2" type="primary">WBGene00283100</name>
</gene>
<reference evidence="3" key="1">
    <citation type="journal article" date="2008" name="Nat. Genet.">
        <title>The Pristionchus pacificus genome provides a unique perspective on nematode lifestyle and parasitism.</title>
        <authorList>
            <person name="Dieterich C."/>
            <person name="Clifton S.W."/>
            <person name="Schuster L.N."/>
            <person name="Chinwalla A."/>
            <person name="Delehaunty K."/>
            <person name="Dinkelacker I."/>
            <person name="Fulton L."/>
            <person name="Fulton R."/>
            <person name="Godfrey J."/>
            <person name="Minx P."/>
            <person name="Mitreva M."/>
            <person name="Roeseler W."/>
            <person name="Tian H."/>
            <person name="Witte H."/>
            <person name="Yang S.P."/>
            <person name="Wilson R.K."/>
            <person name="Sommer R.J."/>
        </authorList>
    </citation>
    <scope>NUCLEOTIDE SEQUENCE [LARGE SCALE GENOMIC DNA]</scope>
    <source>
        <strain evidence="3">PS312</strain>
    </source>
</reference>
<sequence>MSVCCIPRFTKRRPAYLRAIELNVGEYLLRRYDVVHGQVGDGDEHHEEKGQAEDGSESIHY</sequence>
<accession>A0A8R1Z3L4</accession>